<dbReference type="Gene3D" id="3.10.100.10">
    <property type="entry name" value="Mannose-Binding Protein A, subunit A"/>
    <property type="match status" value="1"/>
</dbReference>
<feature type="disulfide bond" evidence="1">
    <location>
        <begin position="4700"/>
        <end position="4709"/>
    </location>
</feature>
<feature type="compositionally biased region" description="Low complexity" evidence="2">
    <location>
        <begin position="929"/>
        <end position="943"/>
    </location>
</feature>
<dbReference type="SMART" id="SM00181">
    <property type="entry name" value="EGF"/>
    <property type="match status" value="2"/>
</dbReference>
<feature type="compositionally biased region" description="Basic and acidic residues" evidence="2">
    <location>
        <begin position="1230"/>
        <end position="1242"/>
    </location>
</feature>
<dbReference type="Gene3D" id="2.10.25.10">
    <property type="entry name" value="Laminin"/>
    <property type="match status" value="1"/>
</dbReference>
<feature type="compositionally biased region" description="Pro residues" evidence="2">
    <location>
        <begin position="5727"/>
        <end position="5740"/>
    </location>
</feature>
<sequence length="6062" mass="605148">MMEPSPGPGLFSLDLYIDSCTLFQHSLPISRPAIAFRFLDFPTVLLYSEVSAPVPSSRKDLLKYSFRTGKSCLFESTLESLFLTSRSRSLLIMFVDAGDSLARCRLVGSIAFPTHRLLNEAVPYSDSPMADRYWIREQMPLFDVASNTAGLLAASLRLVQYGRALVPHFAALSLAQPLQPQPQAQVQAPSQPSVPGAARSATAESRPLNAGGAFLATALGTPPPPRLGATGTATGGVGATASAEPSPGAGMGALYLDLQATAGPPLVIPGRGPSASAPAARPSAPSLWLPVPATPQVAAELWAATRGQPPALFLARTSPVAACTQGPDGTSAGLEWGAAALVPPRGPRLQPRCPRSQRQAIDRQAPRPLGLPAPPKEPIGTAPQALPRATEPISDWRHFLPAPALGGGGGSLVPLHSAEFCSRLASLLVRSPAGTAPPPPRASLPAAASGPIGTARPQGGPDLGRSMSLNLSASAGAGAGAAALSLAALADRSARASLALTAVPRPPAMLPAWALPGRRIAPGPSATRVPAQAMTGSWLGVPHGPPVAEATQTPPRAAPAKVRRRSGRLAGTGRRAASVGATHRAAQSAGRAARGPPGGDGRAAPKKRHGTARPRLVSVATCTTPAPAEAAGPLAAPPGRPNPRPGGPTRPGAPPRSGVGVGSAVGLGMKAPPGPMEDLAEEEPTLPPTPPASPHGDNSPPTPAPLARRGPSALAAAPAGLVASPGGELEYSADFEGAAEGLSPEASPPGLLTASTPLPLPPPSPSPLRRDLARTVPVRSSSSSSSSTLSLTGGAQPSPAPSPALPAAQAAASSQTSPRSSATAARWHPSPASPAHGAAPGPSPRASAASPRLASPDPARRISPPPAAAPPPRPAEPALAPTPATQHPHAVPSARPGSSAGLPSRPANGTGPSPPAGSPSPSPSPSPRPATATPTGGPSRQPSPSSPSPVPSSPSPAPSGPPSQQAPPSQPQGPPGEDAPRPPSVAPTTPKQPPGRIRMPIVIPPRPGAAGPVAPPATVPGPGPSASRPAPQPTGAALAAGNASSPAATPRSAASPRPSTEAGPTPAPGHAPKPAAGSGASSRPSGSRLFQALRGGPVSPPSSPTPSASASPRIGSSPRVAGSPRVFSPLTASGGTPRGYASRTAASLARPEPPAPGVAPAGAPGPEAALSRSAESTSTAATPLEGPRLHEEGPSGSPYGLPSLSPAPTPTRPAPPAVANKPPGAAGAGSREHEDEKAHDLRSAGGVVVTAEHRSPLGANRRPADRREDPWGDDDDDDDLPPRPQNQRALGATQFRPISASCPAIGSFQVFAMNHACFVLNNGQMKVADAATWCLVAWNTTVVPAGGHLATIANSVEWTVVKALMTNQEFWIGLTRTTTTDTTFYWSDGNLSTYRNWATGEPTTSSNSHFEYGSRQVECCQWRRVEGYAVSRGEFMGRDVYLQHHVPGKRRFRCDVHGSMRAVHSRDMQQHGRLYLRVGVVWRLLFGCMRPEPPEHYVRGDKKQQRVRPDAGKSNGISWQAQYTLVGTETEGAQGFVISWAIDTTEMLLPSPVSTATTGVSSIIYVVSSNNPTTTLAKTGNVVILSLTVSEALAVPPAVTLAGHAATVSLVGSLTYTATVTMTGSEPEGVITFVVSGATDLAGNVQAAVVTTTDGSAVTYDRTAPTVATATIASNNGLSTARAKSGDTVTVTFTTNEPLKAGVDPVVKIGIPSATVTRISGTSFTATLVLGASDVEGPIGFGISGCIDLAGNVQVGTLTAATSGPSSVVFDRTAPTLPTVHLASSNADPLWAKQGDTITVTFAASEDLYLGAALPTVYIGTHLATVVWTAGSSPSAFTATAVLDGTDADGSAVGFSIAGCVDLAGNPQASPVMVTATTDGSAVTYDLTAPTLTMVGLASSGGDHTRAKSGDTVTVTFVAAEPLKATSGALPTVSIGTHAAAVTATGASGGTSTSFTATAVLDGSDAEGPVTFAIGGCTDRAGNVQGGGPVSAVTDGSSVTYGNSRQMRGSKGTLVVVGPTSDWKPVVQRAIEGAQGPLRNADRWCWRQTAVGGRDRTAPSFSPVQVSSSNASPTRAKTGDTVTLSFTASETLLTLPTVNIAGQTAAVVAGAGGAGLAYTATVTLAGAESEGVLAIAIRGAADLAGNVQADVTATSDGSSVTYDRTAPTLPTVHLASSNADPLWAKQGDTITVTFAASEDLYLGAALPTVYIGTHLATVVWTAGSSPSAFTATAVLDGTDADGSAVGFSIAGCVDLAGNPQASPVMVTATTDGSAVTYDLTAPTLTMVGLASSGGDHTRAKSGDTVTVTFVAAEPLKATSGALPTVSIGTHAAAVTATGASGGTSTSFTATAVLDGSDAEGPVTFAIGGCTDRAGNVQGGGPVSAVTDGSSVTYDQTLPSFSALQISSDNPTTTLAKTGNVVILSLTVSEALAVPPAVTLAGHAATVSLVGSLTYTATVTMTGSEPEGVITFVVSGATDLAGNVQAAVVTTTDGSAVTYDRTAPTVATATIASNNGLSTARAKSGDTVTVTFTTNEPLKAGVDPVVKIGIPSATVTRISGTSFTATLVLGASDVEGPIGFGISGCIDLAGNVQVGTLTAATSGPSSVVFDRTAPTLPTVHLASSNADPLWAKQGDTITVTFAASEDLYLGAALPTVYIGTHLATVVWTAGSSPSAFTATAVLDGTDADGSAVGFSIAGCVDLAGNPQASPVMVTATTDGSAVTYDPTAPTLTMVGLASSGGDHTRAKSGDTVTVTFVAAEPLKATSGALPTVSIGTHAAAVTATGASGGTSTSFTATAVLDGSDGPELLAGASQQQQRQPDPGQDGRHGDAQLYGPWRPTTLPTVNIAGQTAAVVAGAGGAGLAYTATVTLAGAESEGVLAIAIRGAADLAGNVQADVTATSDGSLGHDRTAPTLPTVHLASSNADPLWAKQGDTITVTFAASEDLYLGAALPTVYIGTHPATVVWTAGSPSAFTATAVLDGTDADGSAVGFSIAGCVDLAGNPQASPVMVTATTDGSAVTYDLTAPTLTMVGLASSGGDHTRAKSGDTVTVTFVAAEPLKATSGALPTVSIGTHAAAVTATGASGGTSTSFTATAVLDGSDAEGPVTFAIGGCTDRAGNVQGGGPVSAVTDGSSVTYDQTLPSFSALQISSDNPTTTLAKTGNVVILSLTVSEALAVPPAVTLAGHAATVSLVGSLTYTATVTMTGSEPEGVITFVVSGATDLAGNVQAAVVTTTDGSAVTYDRTAPTVATATIASNNGLSTARAKSGDTVTVTFTTNEPLKAGVDPVVKIGIPSATVTRISGTSFTATLVLGASDVEGPIGFGISGCIDLAGNVQVGTLTAATSGPSSVVFDRTAPTLPTVHLASSNADPLWAKQGDTITVTFAASEDLYLGAALPTVYIGTHLATVVWTAGSSPSAFTATAVLDGTDADGSAVGFSIAGCVDLAGNPQASPVMVTATTDGSAVTYDRTPPTLVSLAFTSTFPLDSSTARIGDSAVLVFTSSEPLLLGSSGPVTAIGTHSVSVSGGPTLWTASYRFVASDPEGPTGFRITAGFDRASNPLVGLPIVSNPSGNSTVNFTKFGAFLERVTFTSSNLDHSRAMLGDTVTLNFTCSEPLQTGLAAPSVTLAGRVPTSLLSAASRTTWLASIVLGLGDPEGPVGFVVISGMDDLGNGILGAPVTLATSGPDVIAYDRTAPDFPSIGIVSSNPTPTLAKTGDTVTVTFTASEALLALPAVTIAGRTAVVASRGGLLYAATLVLAGTEPEGSIGFVISGATDLAGNPQAAPASVATDGSAVLYDRTGPGFSGVSIISSNADPTLARDGDTVTVTLTVSEALLADPIVTIGGRSAPVSRSGLTFTAALVLGPGDAEGPIGFAISGCTDGSGNPQDPLVLTVISAAGAPSTILLDRTPPGVVSATIAGSGPNPAFAREGDTVRVDFATDEALRANPLPDVLIGSRVATVARLTDTSYRATITLGSGDAEGPVGFAISGCADRAGNVAPGIVSHATVGPSDVLFDRIPPAISGVTIASSNNAHALAKPGDTITVAFNVSEPLLGSPAVTIGARTALVESLGGLSFRATITMLGSEAEGPLGFSIYGAVDLAGNAQVSTVTTASAPGDPSIVTYDRTAPSFSPVQVSSSNASPTRAKTGDTVTLSFTASETLLTLPTVNIAGQTAAVVAGAGGAGLAYTATVTLAGAESEGVLAIAIRGAADLAGNVQADVTATSDGSSVTYDRQPPTLTSISVASSGPDPLRARVGDAVLVRLVADEPLVAPPTVTIGGRPAAVVRVSSTEFTATGVMQTTDAEGFVGFGLTGCTDLAGNTQAGLISSATTGPSTIIFDRTAPDFPSISIASSNPTPTLAKTGDTVTVTFTASEALLALPAVTIAGRTAVVTSRGGLLYAATLVLAGTEPEGSIGFVISGATDLAGNPQAAPASVATGGAPSTITYDRTAPAFTEARFASNNDDPTRAKVGDTATLHFLLSEPLSVGPSVTIGARAVPVLNSSATNFTAALTLGPADPEGPLGFVLAGCVDLAGNPQSPAAVVVATDGPSAIIFDRTPPTLERVQFVSTNADPLVAALGDALQLTFTASEPLSAGAPPLVTIAAHNITAVPVVAAAGPLRANAGSVSWSATYIVTDADPMGPLGFLIRSGVDLAGNPLAPRGNATLGPSVIFYGSSCTADPECANGGICVGDLVRSCECAAGYSGPRCETSEGNCTANADCQHGGVCEGSAPERSCNCTLGWGGAQCGAVVEDVFYCRTDPDCREAGDSGAACAAFPQTAQDGGHTVRVWTCVCSPGVSGGGIPPAPCRPTTQYSFWGLYIGGPVGFLLVALCLLMALLLRRRRRKRKEKNFPRVEKLPFAGARTAVQVAAVGVAQAVHDLEKASAAIKRAAGLTPLAIPAGAWEGAQDSPTGGCRPKASFAEPPSPYDSRHPGNRAAAAPPDAAAVTNPLFSGGHRQAEGERSSCPSADEVEYARESRAAGMDTSRSSRSRASNTASGRPGEGEEAGTEGSEEDAATPGDLLASALLVRGRPQSPAARRARPRPSRGRNGDAQEAPACRSEARVAPASRVNTGEDGASGAAVAENEALVLPGAPLVVHPAAGLEDADSLKKDSSTGGPFSARGDDASSSAGRPGGSDATTLGDLLNLLPADPRVPPSAPVAGRPQKPARPSRPRPASSASPEAIPVPISLPPPAPPTRRPIESPVPPPSPAEEATADRFVTTVAAMGRSSRPLFSLVAERVGAAEDARTGAGATPGGDSLASGPSEGALQRGVKPPLPPATPTGGTALPEAGEGRAPPLHPPGRPRPHRGLPAEEPAASPMGPPSSPRPSGGVAEAAADARDEGLLVPTVMSPHLSTTQLEALVRAEQLQAAEAGSRLLSDGAFASPSLATEETLPIPAVGQLRCAAPLTPPHGDPTTSRPSTPPSRVVSVESLVSLVPHSGAATPTAAPATASPAQPEPEPTEELGLGHVSSTGVLPSLLPGLASSPRLCRGNSPGGPEAPDNLGPAPRPQPPVGPQLVSSGPMPESMPPVPMSDPTRGGKVGVPRHSGGPADVDALSTEPPMDLPAMAPQASQSGAPRPTTAWGATPSALDAPAGPPSAAPREPTPAAASPRGGPTARRTRPGQAMEGEEEVASHPFAPLAAVGGSASPGRGSPSAAPHTPSGNAPRPAAAAAAAAAAPPLESGMDASRPVAEALSPAGSLLELAPEAGPSRLVPLIMAICSAPPPPPPAQPPPLHPLTFAPPQLILAPPTVTPPTSPDHPRAEPGAHPLGGAPLASIPLRRGGSPRGTDNPFEFGGERRRVDLHRQGPASTHRRRRRGAAARPSETGDSCGRAGWGPADQSTTSASLVSSFENDASAEGPTLPQEALQHEGGRGEDAQPVSLADLPFNAPHSPPPPSHDTSPPPALLSVPTPPAAPRPPRARPTHAPAPAIPNPLPAPAPPDAAPPASSAPPAPPPAQDDFPEVGELCILAPALVDHAPLIDPFAPRIPAYRRGGLPLPRMRPSFFADQAEGAASQVTEPAFPQQPLESTALLQGFHGHPIPPGAPKHLRPSGVARR</sequence>
<dbReference type="SUPFAM" id="SSF56436">
    <property type="entry name" value="C-type lectin-like"/>
    <property type="match status" value="1"/>
</dbReference>
<feature type="region of interest" description="Disordered" evidence="2">
    <location>
        <begin position="182"/>
        <end position="244"/>
    </location>
</feature>
<dbReference type="Pfam" id="PF00059">
    <property type="entry name" value="Lectin_C"/>
    <property type="match status" value="1"/>
</dbReference>
<feature type="compositionally biased region" description="Low complexity" evidence="2">
    <location>
        <begin position="5519"/>
        <end position="5528"/>
    </location>
</feature>
<dbReference type="PROSITE" id="PS00022">
    <property type="entry name" value="EGF_1"/>
    <property type="match status" value="2"/>
</dbReference>
<name>A0ABQ8UWD7_9EUKA</name>
<dbReference type="InterPro" id="IPR000742">
    <property type="entry name" value="EGF"/>
</dbReference>
<dbReference type="InterPro" id="IPR001304">
    <property type="entry name" value="C-type_lectin-like"/>
</dbReference>
<feature type="region of interest" description="Disordered" evidence="2">
    <location>
        <begin position="2056"/>
        <end position="2077"/>
    </location>
</feature>
<keyword evidence="3" id="KW-0472">Membrane</keyword>
<feature type="disulfide bond" evidence="1">
    <location>
        <begin position="4739"/>
        <end position="4748"/>
    </location>
</feature>
<feature type="compositionally biased region" description="Low complexity" evidence="2">
    <location>
        <begin position="1158"/>
        <end position="1182"/>
    </location>
</feature>
<feature type="compositionally biased region" description="Polar residues" evidence="2">
    <location>
        <begin position="2059"/>
        <end position="2077"/>
    </location>
</feature>
<feature type="compositionally biased region" description="Pro residues" evidence="2">
    <location>
        <begin position="912"/>
        <end position="928"/>
    </location>
</feature>
<feature type="region of interest" description="Disordered" evidence="2">
    <location>
        <begin position="4906"/>
        <end position="5081"/>
    </location>
</feature>
<keyword evidence="3" id="KW-1133">Transmembrane helix</keyword>
<feature type="compositionally biased region" description="Low complexity" evidence="2">
    <location>
        <begin position="584"/>
        <end position="595"/>
    </location>
</feature>
<evidence type="ECO:0000256" key="1">
    <source>
        <dbReference type="PROSITE-ProRule" id="PRU00076"/>
    </source>
</evidence>
<feature type="compositionally biased region" description="Pro residues" evidence="2">
    <location>
        <begin position="5896"/>
        <end position="5923"/>
    </location>
</feature>
<dbReference type="PROSITE" id="PS50041">
    <property type="entry name" value="C_TYPE_LECTIN_2"/>
    <property type="match status" value="1"/>
</dbReference>
<reference evidence="6" key="1">
    <citation type="journal article" date="2022" name="bioRxiv">
        <title>Genomics of Preaxostyla Flagellates Illuminates Evolutionary Transitions and the Path Towards Mitochondrial Loss.</title>
        <authorList>
            <person name="Novak L.V.F."/>
            <person name="Treitli S.C."/>
            <person name="Pyrih J."/>
            <person name="Halakuc P."/>
            <person name="Pipaliya S.V."/>
            <person name="Vacek V."/>
            <person name="Brzon O."/>
            <person name="Soukal P."/>
            <person name="Eme L."/>
            <person name="Dacks J.B."/>
            <person name="Karnkowska A."/>
            <person name="Elias M."/>
            <person name="Hampl V."/>
        </authorList>
    </citation>
    <scope>NUCLEOTIDE SEQUENCE</scope>
    <source>
        <strain evidence="6">RCP-MX</strain>
    </source>
</reference>
<dbReference type="PANTHER" id="PTHR21831:SF2">
    <property type="entry name" value="MICROTUBULE-ASSOCIATED PROTEIN 10"/>
    <property type="match status" value="1"/>
</dbReference>
<feature type="region of interest" description="Disordered" evidence="2">
    <location>
        <begin position="2803"/>
        <end position="2837"/>
    </location>
</feature>
<dbReference type="Pfam" id="PF14924">
    <property type="entry name" value="MAP10_N"/>
    <property type="match status" value="1"/>
</dbReference>
<feature type="domain" description="EGF-like" evidence="4">
    <location>
        <begin position="4712"/>
        <end position="4749"/>
    </location>
</feature>
<dbReference type="CDD" id="cd00054">
    <property type="entry name" value="EGF_CA"/>
    <property type="match status" value="1"/>
</dbReference>
<feature type="compositionally biased region" description="Basic and acidic residues" evidence="2">
    <location>
        <begin position="5800"/>
        <end position="5810"/>
    </location>
</feature>
<feature type="compositionally biased region" description="Pro residues" evidence="2">
    <location>
        <begin position="944"/>
        <end position="974"/>
    </location>
</feature>
<feature type="region of interest" description="Disordered" evidence="2">
    <location>
        <begin position="732"/>
        <end position="1292"/>
    </location>
</feature>
<feature type="transmembrane region" description="Helical" evidence="3">
    <location>
        <begin position="4818"/>
        <end position="4841"/>
    </location>
</feature>
<feature type="compositionally biased region" description="Low complexity" evidence="2">
    <location>
        <begin position="5669"/>
        <end position="5684"/>
    </location>
</feature>
<keyword evidence="1" id="KW-1015">Disulfide bond</keyword>
<feature type="region of interest" description="Disordered" evidence="2">
    <location>
        <begin position="5105"/>
        <end position="5234"/>
    </location>
</feature>
<feature type="compositionally biased region" description="Low complexity" evidence="2">
    <location>
        <begin position="5479"/>
        <end position="5492"/>
    </location>
</feature>
<evidence type="ECO:0000259" key="5">
    <source>
        <dbReference type="PROSITE" id="PS50041"/>
    </source>
</evidence>
<feature type="compositionally biased region" description="Low complexity" evidence="2">
    <location>
        <begin position="5418"/>
        <end position="5431"/>
    </location>
</feature>
<accession>A0ABQ8UWD7</accession>
<feature type="domain" description="C-type lectin" evidence="5">
    <location>
        <begin position="1313"/>
        <end position="1420"/>
    </location>
</feature>
<feature type="region of interest" description="Disordered" evidence="2">
    <location>
        <begin position="5727"/>
        <end position="5969"/>
    </location>
</feature>
<feature type="compositionally biased region" description="Pro residues" evidence="2">
    <location>
        <begin position="5190"/>
        <end position="5212"/>
    </location>
</feature>
<feature type="compositionally biased region" description="Low complexity" evidence="2">
    <location>
        <begin position="4986"/>
        <end position="5001"/>
    </location>
</feature>
<feature type="compositionally biased region" description="Pro residues" evidence="2">
    <location>
        <begin position="1002"/>
        <end position="1023"/>
    </location>
</feature>
<dbReference type="PRINTS" id="PR01217">
    <property type="entry name" value="PRICHEXTENSN"/>
</dbReference>
<evidence type="ECO:0000256" key="3">
    <source>
        <dbReference type="SAM" id="Phobius"/>
    </source>
</evidence>
<dbReference type="Proteomes" id="UP001141327">
    <property type="component" value="Unassembled WGS sequence"/>
</dbReference>
<feature type="compositionally biased region" description="Low complexity" evidence="2">
    <location>
        <begin position="182"/>
        <end position="195"/>
    </location>
</feature>
<feature type="region of interest" description="Disordered" evidence="2">
    <location>
        <begin position="432"/>
        <end position="466"/>
    </location>
</feature>
<evidence type="ECO:0000313" key="6">
    <source>
        <dbReference type="EMBL" id="KAJ4462436.1"/>
    </source>
</evidence>
<feature type="region of interest" description="Disordered" evidence="2">
    <location>
        <begin position="5249"/>
        <end position="5352"/>
    </location>
</feature>
<feature type="compositionally biased region" description="Low complexity" evidence="2">
    <location>
        <begin position="1072"/>
        <end position="1087"/>
    </location>
</feature>
<feature type="compositionally biased region" description="Acidic residues" evidence="2">
    <location>
        <begin position="5005"/>
        <end position="5017"/>
    </location>
</feature>
<keyword evidence="3" id="KW-0812">Transmembrane</keyword>
<feature type="compositionally biased region" description="Basic and acidic residues" evidence="2">
    <location>
        <begin position="5872"/>
        <end position="5881"/>
    </location>
</feature>
<gene>
    <name evidence="6" type="ORF">PAPYR_1072</name>
</gene>
<feature type="compositionally biased region" description="Low complexity" evidence="2">
    <location>
        <begin position="5645"/>
        <end position="5662"/>
    </location>
</feature>
<evidence type="ECO:0000313" key="7">
    <source>
        <dbReference type="Proteomes" id="UP001141327"/>
    </source>
</evidence>
<feature type="region of interest" description="Disordered" evidence="2">
    <location>
        <begin position="343"/>
        <end position="384"/>
    </location>
</feature>
<feature type="region of interest" description="Disordered" evidence="2">
    <location>
        <begin position="538"/>
        <end position="713"/>
    </location>
</feature>
<feature type="compositionally biased region" description="Pro residues" evidence="2">
    <location>
        <begin position="863"/>
        <end position="875"/>
    </location>
</feature>
<feature type="region of interest" description="Disordered" evidence="2">
    <location>
        <begin position="5407"/>
        <end position="5431"/>
    </location>
</feature>
<keyword evidence="1" id="KW-0245">EGF-like domain</keyword>
<feature type="compositionally biased region" description="Low complexity" evidence="2">
    <location>
        <begin position="1194"/>
        <end position="1204"/>
    </location>
</feature>
<feature type="compositionally biased region" description="Pro residues" evidence="2">
    <location>
        <begin position="635"/>
        <end position="654"/>
    </location>
</feature>
<feature type="compositionally biased region" description="Pro residues" evidence="2">
    <location>
        <begin position="981"/>
        <end position="993"/>
    </location>
</feature>
<dbReference type="CDD" id="cd00037">
    <property type="entry name" value="CLECT"/>
    <property type="match status" value="1"/>
</dbReference>
<dbReference type="SMART" id="SM00034">
    <property type="entry name" value="CLECT"/>
    <property type="match status" value="1"/>
</dbReference>
<feature type="compositionally biased region" description="Low complexity" evidence="2">
    <location>
        <begin position="780"/>
        <end position="797"/>
    </location>
</feature>
<dbReference type="PROSITE" id="PS01186">
    <property type="entry name" value="EGF_2"/>
    <property type="match status" value="2"/>
</dbReference>
<feature type="compositionally biased region" description="Low complexity" evidence="2">
    <location>
        <begin position="805"/>
        <end position="857"/>
    </location>
</feature>
<evidence type="ECO:0000256" key="2">
    <source>
        <dbReference type="SAM" id="MobiDB-lite"/>
    </source>
</evidence>
<dbReference type="PROSITE" id="PS50026">
    <property type="entry name" value="EGF_3"/>
    <property type="match status" value="2"/>
</dbReference>
<feature type="domain" description="EGF-like" evidence="4">
    <location>
        <begin position="4674"/>
        <end position="4710"/>
    </location>
</feature>
<feature type="compositionally biased region" description="Basic residues" evidence="2">
    <location>
        <begin position="6052"/>
        <end position="6062"/>
    </location>
</feature>
<feature type="compositionally biased region" description="Low complexity" evidence="2">
    <location>
        <begin position="5443"/>
        <end position="5458"/>
    </location>
</feature>
<feature type="region of interest" description="Disordered" evidence="2">
    <location>
        <begin position="5443"/>
        <end position="5696"/>
    </location>
</feature>
<evidence type="ECO:0000259" key="4">
    <source>
        <dbReference type="PROSITE" id="PS50026"/>
    </source>
</evidence>
<feature type="compositionally biased region" description="Pro residues" evidence="2">
    <location>
        <begin position="5934"/>
        <end position="5962"/>
    </location>
</feature>
<protein>
    <submittedName>
        <fullName evidence="6">Protocadherin Fat 1/2/3</fullName>
    </submittedName>
</protein>
<feature type="compositionally biased region" description="Pro residues" evidence="2">
    <location>
        <begin position="1205"/>
        <end position="1216"/>
    </location>
</feature>
<feature type="compositionally biased region" description="Low complexity" evidence="2">
    <location>
        <begin position="4938"/>
        <end position="4947"/>
    </location>
</feature>
<organism evidence="6 7">
    <name type="scientific">Paratrimastix pyriformis</name>
    <dbReference type="NCBI Taxonomy" id="342808"/>
    <lineage>
        <taxon>Eukaryota</taxon>
        <taxon>Metamonada</taxon>
        <taxon>Preaxostyla</taxon>
        <taxon>Paratrimastigidae</taxon>
        <taxon>Paratrimastix</taxon>
    </lineage>
</organism>
<feature type="compositionally biased region" description="Low complexity" evidence="2">
    <location>
        <begin position="5176"/>
        <end position="5189"/>
    </location>
</feature>
<feature type="compositionally biased region" description="Low complexity" evidence="2">
    <location>
        <begin position="2813"/>
        <end position="2822"/>
    </location>
</feature>
<dbReference type="InterPro" id="IPR016186">
    <property type="entry name" value="C-type_lectin-like/link_sf"/>
</dbReference>
<feature type="compositionally biased region" description="Low complexity" evidence="2">
    <location>
        <begin position="1024"/>
        <end position="1064"/>
    </location>
</feature>
<feature type="compositionally biased region" description="Low complexity" evidence="2">
    <location>
        <begin position="620"/>
        <end position="634"/>
    </location>
</feature>
<dbReference type="InterPro" id="IPR039302">
    <property type="entry name" value="MAP10"/>
</dbReference>
<feature type="compositionally biased region" description="Low complexity" evidence="2">
    <location>
        <begin position="748"/>
        <end position="757"/>
    </location>
</feature>
<feature type="region of interest" description="Disordered" evidence="2">
    <location>
        <begin position="6032"/>
        <end position="6062"/>
    </location>
</feature>
<proteinExistence type="predicted"/>
<feature type="compositionally biased region" description="Low complexity" evidence="2">
    <location>
        <begin position="210"/>
        <end position="220"/>
    </location>
</feature>
<dbReference type="EMBL" id="JAPMOS010000003">
    <property type="protein sequence ID" value="KAJ4462436.1"/>
    <property type="molecule type" value="Genomic_DNA"/>
</dbReference>
<dbReference type="PANTHER" id="PTHR21831">
    <property type="entry name" value="MICROTUBULE-ASSOCIATED PROTEIN 10"/>
    <property type="match status" value="1"/>
</dbReference>
<feature type="compositionally biased region" description="Polar residues" evidence="2">
    <location>
        <begin position="5844"/>
        <end position="5858"/>
    </location>
</feature>
<comment type="caution">
    <text evidence="6">The sequence shown here is derived from an EMBL/GenBank/DDBJ whole genome shotgun (WGS) entry which is preliminary data.</text>
</comment>
<dbReference type="InterPro" id="IPR016187">
    <property type="entry name" value="CTDL_fold"/>
</dbReference>
<comment type="caution">
    <text evidence="1">Lacks conserved residue(s) required for the propagation of feature annotation.</text>
</comment>
<keyword evidence="7" id="KW-1185">Reference proteome</keyword>